<gene>
    <name evidence="1" type="ORF">HG263_13135</name>
</gene>
<protein>
    <submittedName>
        <fullName evidence="1">Fimbria/pilus outer membrane usher protein</fullName>
    </submittedName>
</protein>
<name>A0A849VHZ9_9GAMM</name>
<dbReference type="EMBL" id="JABBPG010000005">
    <property type="protein sequence ID" value="NOU51474.1"/>
    <property type="molecule type" value="Genomic_DNA"/>
</dbReference>
<evidence type="ECO:0000313" key="1">
    <source>
        <dbReference type="EMBL" id="NOU51474.1"/>
    </source>
</evidence>
<dbReference type="Pfam" id="PF00577">
    <property type="entry name" value="Usher"/>
    <property type="match status" value="1"/>
</dbReference>
<dbReference type="PANTHER" id="PTHR30451">
    <property type="entry name" value="OUTER MEMBRANE USHER PROTEIN"/>
    <property type="match status" value="1"/>
</dbReference>
<accession>A0A849VHZ9</accession>
<dbReference type="GO" id="GO:0015473">
    <property type="term" value="F:fimbrial usher porin activity"/>
    <property type="evidence" value="ECO:0007669"/>
    <property type="project" value="InterPro"/>
</dbReference>
<keyword evidence="2" id="KW-1185">Reference proteome</keyword>
<dbReference type="Gene3D" id="2.60.40.3110">
    <property type="match status" value="1"/>
</dbReference>
<dbReference type="InterPro" id="IPR000015">
    <property type="entry name" value="Fimb_usher"/>
</dbReference>
<dbReference type="PANTHER" id="PTHR30451:SF5">
    <property type="entry name" value="SLR0019 PROTEIN"/>
    <property type="match status" value="1"/>
</dbReference>
<sequence length="818" mass="90955">MLTMGFNTRPALLQCVFFTLLFVWNRPAFAAVYHMDFPVRLNTAEIGLVSAAVDGFDLKSISALEVKNNLHGVLSNKVLAWLATKGDEDITIEQFKAHGISLTLQPQDLTIEMSLAESAMATDSLAYGKNRHFERPQGEAQWAILNNLNLNHERSDNNRTEHTQLEWLMNANIGGASGLNIRSSAFWENGDNQNNHFYRGDTFAFYDRPDLPMRFTIGDTQITSTGHLSSTQLAGLGIEKAYSKLQPQRRITPSNSQQFVLTRAATLEVFINEFLISRLKLRAGRYDLSDLPLTSGVNNIHVVARYANGETQNFHFTTHYNARLLATGLSDYSLKVGYVSSLDNGRYHYDDEILVSGNYEYGINDKLTLGLNGVVHPQGHVFGSIATLGSPLGNISLRYSQSEMNEQTGEAFSIETEHSIFGHGNYGSPNLRLGYELKHNFTNTPWQTVNTITDNTRAFFDYSYIIDDYSDFNFNATRTVNNDNWASENASASFNFRYEGMRLKVGFNHNSSDDPRMISENKFVLNFTWNGYDRDAHTRTRAQYNSATKVASASYAKTNNNFLNDYGYELRAEKGSNYRQEQVRASYTGAFFRADVNATNYTRDNVSADSSAGINLSTSIGVADGHLGMGATTTAPFAVITKHKTLKNADVLVNVDRLGRAQTKPNSAIGALINLGSGYTNTQFNIDVPEAPLGYDWGPGMYLITGGANTGHHIQVGSDLSYTVIGTLIDAQGTAIAMQRGYVIKRRNNDDSDAQTLRRPFFTNRAGRFVVEGISVGEYIIELNDAKGTFSIADVENRFIRIGTIKLEQMQFNGGLQE</sequence>
<evidence type="ECO:0000313" key="2">
    <source>
        <dbReference type="Proteomes" id="UP000586305"/>
    </source>
</evidence>
<reference evidence="1 2" key="1">
    <citation type="submission" date="2020-04" db="EMBL/GenBank/DDBJ databases">
        <title>Pseudoalteromonas caenipelagi sp. nov., isolated from a tidal flat.</title>
        <authorList>
            <person name="Park S."/>
            <person name="Yoon J.-H."/>
        </authorList>
    </citation>
    <scope>NUCLEOTIDE SEQUENCE [LARGE SCALE GENOMIC DNA]</scope>
    <source>
        <strain evidence="1 2">JBTF-M23</strain>
    </source>
</reference>
<dbReference type="Proteomes" id="UP000586305">
    <property type="component" value="Unassembled WGS sequence"/>
</dbReference>
<dbReference type="GO" id="GO:0009297">
    <property type="term" value="P:pilus assembly"/>
    <property type="evidence" value="ECO:0007669"/>
    <property type="project" value="InterPro"/>
</dbReference>
<dbReference type="AlphaFoldDB" id="A0A849VHZ9"/>
<proteinExistence type="predicted"/>
<organism evidence="1 2">
    <name type="scientific">Pseudoalteromonas caenipelagi</name>
    <dbReference type="NCBI Taxonomy" id="2726988"/>
    <lineage>
        <taxon>Bacteria</taxon>
        <taxon>Pseudomonadati</taxon>
        <taxon>Pseudomonadota</taxon>
        <taxon>Gammaproteobacteria</taxon>
        <taxon>Alteromonadales</taxon>
        <taxon>Pseudoalteromonadaceae</taxon>
        <taxon>Pseudoalteromonas</taxon>
    </lineage>
</organism>
<dbReference type="GO" id="GO:0009279">
    <property type="term" value="C:cell outer membrane"/>
    <property type="evidence" value="ECO:0007669"/>
    <property type="project" value="TreeGrafter"/>
</dbReference>
<comment type="caution">
    <text evidence="1">The sequence shown here is derived from an EMBL/GenBank/DDBJ whole genome shotgun (WGS) entry which is preliminary data.</text>
</comment>